<protein>
    <submittedName>
        <fullName evidence="2">Uncharacterized protein</fullName>
    </submittedName>
</protein>
<keyword evidence="3" id="KW-1185">Reference proteome</keyword>
<dbReference type="EMBL" id="ML993964">
    <property type="protein sequence ID" value="KAF2201710.1"/>
    <property type="molecule type" value="Genomic_DNA"/>
</dbReference>
<gene>
    <name evidence="2" type="ORF">GQ43DRAFT_455576</name>
</gene>
<accession>A0A9P4MZB6</accession>
<sequence length="530" mass="59400">MYQVPTGSQSTLLSILLLITLTFANSKINRKSIVQTHNLRLNASHPYSPIQLGNGNFAFDTDVTGLQTFVPHSTLSSWGQTRPEDFTGQWLISNPHRINLGRIGLGLGERGKFLDLWSGISTSELTYNSQKVVATTAVHPDSDTVGMEITSELVKKGELGNKIDAQFRGVEKGSSASIQRESKDRHKYVLSPGKGDDTLSFTTTFASERVSTKATFNRVRVAAATWWFTYWNTGAFISIPKSGLVNNGWYGKFHLEISIRPLHRLLQPFLISSIERAAKQGYKGARFGKMSDPSGRSAPEEINSLLIWQQGHPMYFADIKWEDVLTATADFMASYAWWNVNPTFELAYWRFGLDVASKWKKRQGKKVPEEWTKVYDNIAPFQIENGVHVTYEGIPDMWNTPSYTEDHQGLLGIYGWLPPDPQRLSLPTFQATLEKVYETWNFTYSYGWNFPLLAMAAARTGGADKAVDWLLTPSFVLDEVDMPVNGARVATPYFPASSGLLLAVGMISGGWDRLEGPVWPKKWDVRGKGF</sequence>
<feature type="signal peptide" evidence="1">
    <location>
        <begin position="1"/>
        <end position="26"/>
    </location>
</feature>
<name>A0A9P4MZB6_9PLEO</name>
<dbReference type="InterPro" id="IPR008928">
    <property type="entry name" value="6-hairpin_glycosidase_sf"/>
</dbReference>
<dbReference type="SUPFAM" id="SSF48208">
    <property type="entry name" value="Six-hairpin glycosidases"/>
    <property type="match status" value="1"/>
</dbReference>
<feature type="chain" id="PRO_5040267875" evidence="1">
    <location>
        <begin position="27"/>
        <end position="530"/>
    </location>
</feature>
<dbReference type="AlphaFoldDB" id="A0A9P4MZB6"/>
<organism evidence="2 3">
    <name type="scientific">Delitschia confertaspora ATCC 74209</name>
    <dbReference type="NCBI Taxonomy" id="1513339"/>
    <lineage>
        <taxon>Eukaryota</taxon>
        <taxon>Fungi</taxon>
        <taxon>Dikarya</taxon>
        <taxon>Ascomycota</taxon>
        <taxon>Pezizomycotina</taxon>
        <taxon>Dothideomycetes</taxon>
        <taxon>Pleosporomycetidae</taxon>
        <taxon>Pleosporales</taxon>
        <taxon>Delitschiaceae</taxon>
        <taxon>Delitschia</taxon>
    </lineage>
</organism>
<comment type="caution">
    <text evidence="2">The sequence shown here is derived from an EMBL/GenBank/DDBJ whole genome shotgun (WGS) entry which is preliminary data.</text>
</comment>
<evidence type="ECO:0000256" key="1">
    <source>
        <dbReference type="SAM" id="SignalP"/>
    </source>
</evidence>
<keyword evidence="1" id="KW-0732">Signal</keyword>
<evidence type="ECO:0000313" key="3">
    <source>
        <dbReference type="Proteomes" id="UP000799536"/>
    </source>
</evidence>
<dbReference type="OrthoDB" id="3534988at2759"/>
<proteinExistence type="predicted"/>
<dbReference type="Proteomes" id="UP000799536">
    <property type="component" value="Unassembled WGS sequence"/>
</dbReference>
<evidence type="ECO:0000313" key="2">
    <source>
        <dbReference type="EMBL" id="KAF2201710.1"/>
    </source>
</evidence>
<reference evidence="2" key="1">
    <citation type="journal article" date="2020" name="Stud. Mycol.">
        <title>101 Dothideomycetes genomes: a test case for predicting lifestyles and emergence of pathogens.</title>
        <authorList>
            <person name="Haridas S."/>
            <person name="Albert R."/>
            <person name="Binder M."/>
            <person name="Bloem J."/>
            <person name="Labutti K."/>
            <person name="Salamov A."/>
            <person name="Andreopoulos B."/>
            <person name="Baker S."/>
            <person name="Barry K."/>
            <person name="Bills G."/>
            <person name="Bluhm B."/>
            <person name="Cannon C."/>
            <person name="Castanera R."/>
            <person name="Culley D."/>
            <person name="Daum C."/>
            <person name="Ezra D."/>
            <person name="Gonzalez J."/>
            <person name="Henrissat B."/>
            <person name="Kuo A."/>
            <person name="Liang C."/>
            <person name="Lipzen A."/>
            <person name="Lutzoni F."/>
            <person name="Magnuson J."/>
            <person name="Mondo S."/>
            <person name="Nolan M."/>
            <person name="Ohm R."/>
            <person name="Pangilinan J."/>
            <person name="Park H.-J."/>
            <person name="Ramirez L."/>
            <person name="Alfaro M."/>
            <person name="Sun H."/>
            <person name="Tritt A."/>
            <person name="Yoshinaga Y."/>
            <person name="Zwiers L.-H."/>
            <person name="Turgeon B."/>
            <person name="Goodwin S."/>
            <person name="Spatafora J."/>
            <person name="Crous P."/>
            <person name="Grigoriev I."/>
        </authorList>
    </citation>
    <scope>NUCLEOTIDE SEQUENCE</scope>
    <source>
        <strain evidence="2">ATCC 74209</strain>
    </source>
</reference>
<dbReference type="GO" id="GO:0005975">
    <property type="term" value="P:carbohydrate metabolic process"/>
    <property type="evidence" value="ECO:0007669"/>
    <property type="project" value="InterPro"/>
</dbReference>